<keyword evidence="2" id="KW-1185">Reference proteome</keyword>
<dbReference type="RefSeq" id="WP_350402425.1">
    <property type="nucleotide sequence ID" value="NZ_JBELOE010000239.1"/>
</dbReference>
<sequence length="163" mass="16041">MSDVITGLFDNAIDASLATHKLEAIGVKETDISLLANGSYSKESFAIENNSKAPEGGLIGAATGGVLTAVVAGISAIGTAATGGTGVIVAGPLVGALATGSIGAVTGGVIGSVIGAFVPEHEIKFYEDAINEGKILIGVKHHNNTKGIEDVLENAGAESVATA</sequence>
<reference evidence="1 2" key="1">
    <citation type="submission" date="2024-06" db="EMBL/GenBank/DDBJ databases">
        <authorList>
            <person name="Chen R.Y."/>
        </authorList>
    </citation>
    <scope>NUCLEOTIDE SEQUENCE [LARGE SCALE GENOMIC DNA]</scope>
    <source>
        <strain evidence="1 2">D2</strain>
    </source>
</reference>
<dbReference type="EMBL" id="JBELOE010000239">
    <property type="protein sequence ID" value="MER2493049.1"/>
    <property type="molecule type" value="Genomic_DNA"/>
</dbReference>
<name>A0ABV1RJJ6_9ALTE</name>
<dbReference type="Proteomes" id="UP001467690">
    <property type="component" value="Unassembled WGS sequence"/>
</dbReference>
<evidence type="ECO:0000313" key="2">
    <source>
        <dbReference type="Proteomes" id="UP001467690"/>
    </source>
</evidence>
<proteinExistence type="predicted"/>
<organism evidence="1 2">
    <name type="scientific">Catenovulum sediminis</name>
    <dbReference type="NCBI Taxonomy" id="1740262"/>
    <lineage>
        <taxon>Bacteria</taxon>
        <taxon>Pseudomonadati</taxon>
        <taxon>Pseudomonadota</taxon>
        <taxon>Gammaproteobacteria</taxon>
        <taxon>Alteromonadales</taxon>
        <taxon>Alteromonadaceae</taxon>
        <taxon>Catenovulum</taxon>
    </lineage>
</organism>
<protein>
    <submittedName>
        <fullName evidence="1">Uncharacterized protein</fullName>
    </submittedName>
</protein>
<dbReference type="PANTHER" id="PTHR36109:SF2">
    <property type="entry name" value="MEMBRANE PROTEIN"/>
    <property type="match status" value="1"/>
</dbReference>
<gene>
    <name evidence="1" type="ORF">ABS311_14285</name>
</gene>
<accession>A0ABV1RJJ6</accession>
<dbReference type="PANTHER" id="PTHR36109">
    <property type="entry name" value="MEMBRANE PROTEIN-RELATED"/>
    <property type="match status" value="1"/>
</dbReference>
<dbReference type="InterPro" id="IPR052948">
    <property type="entry name" value="Low_temp-induced_all0457"/>
</dbReference>
<comment type="caution">
    <text evidence="1">The sequence shown here is derived from an EMBL/GenBank/DDBJ whole genome shotgun (WGS) entry which is preliminary data.</text>
</comment>
<evidence type="ECO:0000313" key="1">
    <source>
        <dbReference type="EMBL" id="MER2493049.1"/>
    </source>
</evidence>